<keyword evidence="1" id="KW-0812">Transmembrane</keyword>
<protein>
    <submittedName>
        <fullName evidence="2">Uncharacterized protein</fullName>
    </submittedName>
</protein>
<dbReference type="EMBL" id="CAOF01000113">
    <property type="protein sequence ID" value="CCO47140.1"/>
    <property type="molecule type" value="Genomic_DNA"/>
</dbReference>
<keyword evidence="1" id="KW-0472">Membrane</keyword>
<keyword evidence="1" id="KW-1133">Transmembrane helix</keyword>
<reference evidence="2 3" key="1">
    <citation type="journal article" date="2013" name="ISME J.">
        <title>Comparative genomics of pathogenic lineages of Vibrio nigripulchritudo identifies virulence-associated traits.</title>
        <authorList>
            <person name="Goudenege D."/>
            <person name="Labreuche Y."/>
            <person name="Krin E."/>
            <person name="Ansquer D."/>
            <person name="Mangenot S."/>
            <person name="Calteau A."/>
            <person name="Medigue C."/>
            <person name="Mazel D."/>
            <person name="Polz M.F."/>
            <person name="Le Roux F."/>
        </authorList>
    </citation>
    <scope>NUCLEOTIDE SEQUENCE [LARGE SCALE GENOMIC DNA]</scope>
    <source>
        <strain evidence="2 3">SOn1</strain>
    </source>
</reference>
<proteinExistence type="predicted"/>
<evidence type="ECO:0000313" key="2">
    <source>
        <dbReference type="EMBL" id="CCO47140.1"/>
    </source>
</evidence>
<comment type="caution">
    <text evidence="2">The sequence shown here is derived from an EMBL/GenBank/DDBJ whole genome shotgun (WGS) entry which is preliminary data.</text>
</comment>
<feature type="transmembrane region" description="Helical" evidence="1">
    <location>
        <begin position="75"/>
        <end position="95"/>
    </location>
</feature>
<accession>A0AAV2VRG1</accession>
<dbReference type="AlphaFoldDB" id="A0AAV2VRG1"/>
<feature type="transmembrane region" description="Helical" evidence="1">
    <location>
        <begin position="49"/>
        <end position="69"/>
    </location>
</feature>
<dbReference type="Proteomes" id="UP000018211">
    <property type="component" value="Unassembled WGS sequence"/>
</dbReference>
<feature type="transmembrane region" description="Helical" evidence="1">
    <location>
        <begin position="26"/>
        <end position="42"/>
    </location>
</feature>
<evidence type="ECO:0000256" key="1">
    <source>
        <dbReference type="SAM" id="Phobius"/>
    </source>
</evidence>
<evidence type="ECO:0000313" key="3">
    <source>
        <dbReference type="Proteomes" id="UP000018211"/>
    </source>
</evidence>
<dbReference type="GeneID" id="97544793"/>
<gene>
    <name evidence="2" type="ORF">VIBNISOn1_230039</name>
</gene>
<name>A0AAV2VRG1_9VIBR</name>
<dbReference type="RefSeq" id="WP_004402856.1">
    <property type="nucleotide sequence ID" value="NZ_LK391965.1"/>
</dbReference>
<organism evidence="2 3">
    <name type="scientific">Vibrio nigripulchritudo SOn1</name>
    <dbReference type="NCBI Taxonomy" id="1238450"/>
    <lineage>
        <taxon>Bacteria</taxon>
        <taxon>Pseudomonadati</taxon>
        <taxon>Pseudomonadota</taxon>
        <taxon>Gammaproteobacteria</taxon>
        <taxon>Vibrionales</taxon>
        <taxon>Vibrionaceae</taxon>
        <taxon>Vibrio</taxon>
    </lineage>
</organism>
<sequence length="96" mass="11162">MALIFIPFVSLFFVWRDLHRTEWIGTFYFLVYAIYLTFFVELPDHHRIGSFAIGVPFASYMAILFPSWQQEYPEGVLQALGFGGITVTFISLLLLF</sequence>